<dbReference type="Proteomes" id="UP000078397">
    <property type="component" value="Unassembled WGS sequence"/>
</dbReference>
<keyword evidence="2" id="KW-1133">Transmembrane helix</keyword>
<dbReference type="KEGG" id="pchm:VFPPC_02842"/>
<feature type="domain" description="DUF7729" evidence="3">
    <location>
        <begin position="146"/>
        <end position="356"/>
    </location>
</feature>
<accession>A0A179FZG8</accession>
<dbReference type="InterPro" id="IPR056146">
    <property type="entry name" value="DUF7729"/>
</dbReference>
<name>A0A179FZG8_METCM</name>
<feature type="compositionally biased region" description="Low complexity" evidence="1">
    <location>
        <begin position="109"/>
        <end position="139"/>
    </location>
</feature>
<dbReference type="GeneID" id="28846419"/>
<keyword evidence="2" id="KW-0812">Transmembrane</keyword>
<dbReference type="PANTHER" id="PTHR39460:SF1">
    <property type="entry name" value="C6 TRANSCRIPTION FACTOR"/>
    <property type="match status" value="1"/>
</dbReference>
<feature type="region of interest" description="Disordered" evidence="1">
    <location>
        <begin position="1"/>
        <end position="23"/>
    </location>
</feature>
<dbReference type="EMBL" id="LSBJ02000002">
    <property type="protein sequence ID" value="OAQ70359.1"/>
    <property type="molecule type" value="Genomic_DNA"/>
</dbReference>
<dbReference type="PANTHER" id="PTHR39460">
    <property type="entry name" value="EXPRESSED PROTEIN"/>
    <property type="match status" value="1"/>
</dbReference>
<evidence type="ECO:0000259" key="3">
    <source>
        <dbReference type="Pfam" id="PF24855"/>
    </source>
</evidence>
<keyword evidence="2" id="KW-0472">Membrane</keyword>
<comment type="caution">
    <text evidence="4">The sequence shown here is derived from an EMBL/GenBank/DDBJ whole genome shotgun (WGS) entry which is preliminary data.</text>
</comment>
<proteinExistence type="predicted"/>
<reference evidence="4 5" key="1">
    <citation type="journal article" date="2016" name="PLoS Pathog.">
        <title>Biosynthesis of antibiotic leucinostatins in bio-control fungus Purpureocillium lilacinum and their inhibition on phytophthora revealed by genome mining.</title>
        <authorList>
            <person name="Wang G."/>
            <person name="Liu Z."/>
            <person name="Lin R."/>
            <person name="Li E."/>
            <person name="Mao Z."/>
            <person name="Ling J."/>
            <person name="Yang Y."/>
            <person name="Yin W.B."/>
            <person name="Xie B."/>
        </authorList>
    </citation>
    <scope>NUCLEOTIDE SEQUENCE [LARGE SCALE GENOMIC DNA]</scope>
    <source>
        <strain evidence="4">170</strain>
    </source>
</reference>
<gene>
    <name evidence="4" type="ORF">VFPPC_02842</name>
</gene>
<feature type="transmembrane region" description="Helical" evidence="2">
    <location>
        <begin position="364"/>
        <end position="386"/>
    </location>
</feature>
<dbReference type="OrthoDB" id="2564812at2759"/>
<dbReference type="RefSeq" id="XP_018146896.1">
    <property type="nucleotide sequence ID" value="XM_018282425.1"/>
</dbReference>
<evidence type="ECO:0000313" key="5">
    <source>
        <dbReference type="Proteomes" id="UP000078397"/>
    </source>
</evidence>
<feature type="region of interest" description="Disordered" evidence="1">
    <location>
        <begin position="78"/>
        <end position="158"/>
    </location>
</feature>
<evidence type="ECO:0000256" key="1">
    <source>
        <dbReference type="SAM" id="MobiDB-lite"/>
    </source>
</evidence>
<sequence length="390" mass="42001">MPNISSTTDMAAAQREETSKRNKRWMLPPRITLPVVILAMTATFASPAFAENELLAPKITTPASLDRTTFSDVADEVRTAMAPPVTMPSTDGMPGLRRMKRNGKDGDSDSSTDSSETTCTESSTTSTTMTRLSQRSTSTVDTSSSPLPSPFDNPVPNAFQIPGGGTSCPKFMAGLLSDPTFKSCYPISMLMQTSTSFFNAEKQLVSIVKVLDATCAADVTKCTSFLNKAAQNLTADANCKAEFEQNQTQVLLAWRGLQAYNVLYSATCLQDPSSSSYCFANAVTNLSTPSDTYLYFMPYGLALPGASTPTCNWCTQKTMSIYHSASANRRQLVASRYEDAARQVNTLCGPNFVNSTLPAAENGAFAVTVPSSFSIVFNALLALFLFSCFL</sequence>
<keyword evidence="5" id="KW-1185">Reference proteome</keyword>
<evidence type="ECO:0000256" key="2">
    <source>
        <dbReference type="SAM" id="Phobius"/>
    </source>
</evidence>
<evidence type="ECO:0000313" key="4">
    <source>
        <dbReference type="EMBL" id="OAQ70359.1"/>
    </source>
</evidence>
<dbReference type="AlphaFoldDB" id="A0A179FZG8"/>
<protein>
    <submittedName>
        <fullName evidence="4">C6 transcription factor</fullName>
    </submittedName>
</protein>
<organism evidence="4 5">
    <name type="scientific">Pochonia chlamydosporia 170</name>
    <dbReference type="NCBI Taxonomy" id="1380566"/>
    <lineage>
        <taxon>Eukaryota</taxon>
        <taxon>Fungi</taxon>
        <taxon>Dikarya</taxon>
        <taxon>Ascomycota</taxon>
        <taxon>Pezizomycotina</taxon>
        <taxon>Sordariomycetes</taxon>
        <taxon>Hypocreomycetidae</taxon>
        <taxon>Hypocreales</taxon>
        <taxon>Clavicipitaceae</taxon>
        <taxon>Pochonia</taxon>
    </lineage>
</organism>
<dbReference type="Pfam" id="PF24855">
    <property type="entry name" value="DUF7729"/>
    <property type="match status" value="1"/>
</dbReference>